<protein>
    <recommendedName>
        <fullName evidence="1">hAT-like transposase RNase-H fold domain-containing protein</fullName>
    </recommendedName>
</protein>
<gene>
    <name evidence="2" type="ORF">OIU79_015575</name>
</gene>
<dbReference type="GO" id="GO:0003677">
    <property type="term" value="F:DNA binding"/>
    <property type="evidence" value="ECO:0007669"/>
    <property type="project" value="InterPro"/>
</dbReference>
<dbReference type="OrthoDB" id="2610923at2759"/>
<evidence type="ECO:0000313" key="3">
    <source>
        <dbReference type="Proteomes" id="UP001151532"/>
    </source>
</evidence>
<dbReference type="AlphaFoldDB" id="A0A9Q0PC65"/>
<dbReference type="Proteomes" id="UP001151532">
    <property type="component" value="Chromosome 2"/>
</dbReference>
<reference evidence="2" key="2">
    <citation type="journal article" date="2023" name="Int. J. Mol. Sci.">
        <title>De Novo Assembly and Annotation of 11 Diverse Shrub Willow (Salix) Genomes Reveals Novel Gene Organization in Sex-Linked Regions.</title>
        <authorList>
            <person name="Hyden B."/>
            <person name="Feng K."/>
            <person name="Yates T.B."/>
            <person name="Jawdy S."/>
            <person name="Cereghino C."/>
            <person name="Smart L.B."/>
            <person name="Muchero W."/>
        </authorList>
    </citation>
    <scope>NUCLEOTIDE SEQUENCE</scope>
    <source>
        <tissue evidence="2">Shoot tip</tissue>
    </source>
</reference>
<accession>A0A9Q0PC65</accession>
<sequence length="99" mass="11543">MDPRFKMKLVQFRFSKIFGDEAPLYVKIVDDDLHELFLEYVVLPLSLTPTHVEDGNFENMKTENNQGTLLSDHGLADFDIYIMETTSQNPRSELDQFLE</sequence>
<keyword evidence="3" id="KW-1185">Reference proteome</keyword>
<evidence type="ECO:0000259" key="1">
    <source>
        <dbReference type="Pfam" id="PF14372"/>
    </source>
</evidence>
<evidence type="ECO:0000313" key="2">
    <source>
        <dbReference type="EMBL" id="KAJ6685573.1"/>
    </source>
</evidence>
<dbReference type="Pfam" id="PF14372">
    <property type="entry name" value="hAT-like_RNase-H"/>
    <property type="match status" value="1"/>
</dbReference>
<organism evidence="2 3">
    <name type="scientific">Salix purpurea</name>
    <name type="common">Purple osier willow</name>
    <dbReference type="NCBI Taxonomy" id="77065"/>
    <lineage>
        <taxon>Eukaryota</taxon>
        <taxon>Viridiplantae</taxon>
        <taxon>Streptophyta</taxon>
        <taxon>Embryophyta</taxon>
        <taxon>Tracheophyta</taxon>
        <taxon>Spermatophyta</taxon>
        <taxon>Magnoliopsida</taxon>
        <taxon>eudicotyledons</taxon>
        <taxon>Gunneridae</taxon>
        <taxon>Pentapetalae</taxon>
        <taxon>rosids</taxon>
        <taxon>fabids</taxon>
        <taxon>Malpighiales</taxon>
        <taxon>Salicaceae</taxon>
        <taxon>Saliceae</taxon>
        <taxon>Salix</taxon>
    </lineage>
</organism>
<dbReference type="EMBL" id="JAPFFK010000019">
    <property type="protein sequence ID" value="KAJ6685573.1"/>
    <property type="molecule type" value="Genomic_DNA"/>
</dbReference>
<name>A0A9Q0PC65_SALPP</name>
<proteinExistence type="predicted"/>
<comment type="caution">
    <text evidence="2">The sequence shown here is derived from an EMBL/GenBank/DDBJ whole genome shotgun (WGS) entry which is preliminary data.</text>
</comment>
<reference evidence="2" key="1">
    <citation type="submission" date="2022-11" db="EMBL/GenBank/DDBJ databases">
        <authorList>
            <person name="Hyden B.L."/>
            <person name="Feng K."/>
            <person name="Yates T."/>
            <person name="Jawdy S."/>
            <person name="Smart L.B."/>
            <person name="Muchero W."/>
        </authorList>
    </citation>
    <scope>NUCLEOTIDE SEQUENCE</scope>
    <source>
        <tissue evidence="2">Shoot tip</tissue>
    </source>
</reference>
<feature type="domain" description="hAT-like transposase RNase-H fold" evidence="1">
    <location>
        <begin position="1"/>
        <end position="40"/>
    </location>
</feature>
<dbReference type="InterPro" id="IPR025525">
    <property type="entry name" value="hAT-like_transposase_RNase-H"/>
</dbReference>